<dbReference type="GO" id="GO:0003730">
    <property type="term" value="F:mRNA 3'-UTR binding"/>
    <property type="evidence" value="ECO:0007669"/>
    <property type="project" value="TreeGrafter"/>
</dbReference>
<dbReference type="Pfam" id="PF12247">
    <property type="entry name" value="MKT1_N"/>
    <property type="match status" value="1"/>
</dbReference>
<feature type="compositionally biased region" description="Low complexity" evidence="3">
    <location>
        <begin position="856"/>
        <end position="884"/>
    </location>
</feature>
<comment type="similarity">
    <text evidence="2">Belongs to the XPG/RAD2 endonuclease family.</text>
</comment>
<dbReference type="GO" id="GO:0006417">
    <property type="term" value="P:regulation of translation"/>
    <property type="evidence" value="ECO:0007669"/>
    <property type="project" value="UniProtKB-KW"/>
</dbReference>
<feature type="domain" description="Post-transcriptional regulator MKT1 C-terminal" evidence="4">
    <location>
        <begin position="492"/>
        <end position="764"/>
    </location>
</feature>
<feature type="compositionally biased region" description="Low complexity" evidence="3">
    <location>
        <begin position="814"/>
        <end position="838"/>
    </location>
</feature>
<accession>A0A1Y2HEV3</accession>
<dbReference type="PANTHER" id="PTHR11081">
    <property type="entry name" value="FLAP ENDONUCLEASE FAMILY MEMBER"/>
    <property type="match status" value="1"/>
</dbReference>
<keyword evidence="1" id="KW-0810">Translation regulation</keyword>
<feature type="region of interest" description="Disordered" evidence="3">
    <location>
        <begin position="781"/>
        <end position="900"/>
    </location>
</feature>
<dbReference type="Gene3D" id="3.40.50.1010">
    <property type="entry name" value="5'-nuclease"/>
    <property type="match status" value="1"/>
</dbReference>
<dbReference type="Proteomes" id="UP000193411">
    <property type="component" value="Unassembled WGS sequence"/>
</dbReference>
<dbReference type="PANTHER" id="PTHR11081:SF32">
    <property type="entry name" value="POST-TRANSCRIPTIONAL REGULATOR MKT1"/>
    <property type="match status" value="1"/>
</dbReference>
<evidence type="ECO:0000259" key="4">
    <source>
        <dbReference type="Pfam" id="PF12246"/>
    </source>
</evidence>
<dbReference type="Pfam" id="PF12246">
    <property type="entry name" value="MKT1_C"/>
    <property type="match status" value="1"/>
</dbReference>
<evidence type="ECO:0008006" key="8">
    <source>
        <dbReference type="Google" id="ProtNLM"/>
    </source>
</evidence>
<gene>
    <name evidence="6" type="ORF">BCR44DRAFT_1515036</name>
</gene>
<dbReference type="InterPro" id="IPR006084">
    <property type="entry name" value="XPG/Rad2"/>
</dbReference>
<reference evidence="6 7" key="1">
    <citation type="submission" date="2016-07" db="EMBL/GenBank/DDBJ databases">
        <title>Pervasive Adenine N6-methylation of Active Genes in Fungi.</title>
        <authorList>
            <consortium name="DOE Joint Genome Institute"/>
            <person name="Mondo S.J."/>
            <person name="Dannebaum R.O."/>
            <person name="Kuo R.C."/>
            <person name="Labutti K."/>
            <person name="Haridas S."/>
            <person name="Kuo A."/>
            <person name="Salamov A."/>
            <person name="Ahrendt S.R."/>
            <person name="Lipzen A."/>
            <person name="Sullivan W."/>
            <person name="Andreopoulos W.B."/>
            <person name="Clum A."/>
            <person name="Lindquist E."/>
            <person name="Daum C."/>
            <person name="Ramamoorthy G.K."/>
            <person name="Gryganskyi A."/>
            <person name="Culley D."/>
            <person name="Magnuson J.K."/>
            <person name="James T.Y."/>
            <person name="O'Malley M.A."/>
            <person name="Stajich J.E."/>
            <person name="Spatafora J.W."/>
            <person name="Visel A."/>
            <person name="Grigoriev I.V."/>
        </authorList>
    </citation>
    <scope>NUCLEOTIDE SEQUENCE [LARGE SCALE GENOMIC DNA]</scope>
    <source>
        <strain evidence="6 7">PL171</strain>
    </source>
</reference>
<dbReference type="STRING" id="765915.A0A1Y2HEV3"/>
<evidence type="ECO:0000313" key="7">
    <source>
        <dbReference type="Proteomes" id="UP000193411"/>
    </source>
</evidence>
<feature type="compositionally biased region" description="Basic residues" evidence="3">
    <location>
        <begin position="891"/>
        <end position="900"/>
    </location>
</feature>
<name>A0A1Y2HEV3_9FUNG</name>
<feature type="compositionally biased region" description="Low complexity" evidence="3">
    <location>
        <begin position="796"/>
        <end position="806"/>
    </location>
</feature>
<evidence type="ECO:0000259" key="5">
    <source>
        <dbReference type="Pfam" id="PF12247"/>
    </source>
</evidence>
<protein>
    <recommendedName>
        <fullName evidence="8">Temperature dependent protein affecting M2 dsRNA replication-domain-containing protein</fullName>
    </recommendedName>
</protein>
<evidence type="ECO:0000256" key="1">
    <source>
        <dbReference type="ARBA" id="ARBA00022845"/>
    </source>
</evidence>
<feature type="domain" description="Post-transcriptional regulator MKT1 N-terminal" evidence="5">
    <location>
        <begin position="298"/>
        <end position="387"/>
    </location>
</feature>
<sequence>MPIRNLEKFIENTPRALHPAQPIAQLQGTRLGIDATHWLKALINDVKDPTRDIDWFKLNKITPLVVFSGLSPRSKTSGLFASEHSRAEKRKDAWACYTRGQIGSAHVAWNATQASFADMQPAVMALLTELGVEFIRAPYASWGQLAYFVNHPAQPVHALYAGLDLLMFDGVDRLITKIDTSTPAASGTFTYVDKSSFLATIGLSKSQFLDACILAGFDWISTYDPLVSDPSLPFSWPTLISLLVGSQTGISLVTRLGEPNDAKQRYMDDYARIRCAVRHHLVLSLAGAVEPLNKEAAPIDLHDVFGHRLPAHVYWHLAMGHVSAGLISPLLWTSMPEFAPACGGETSEYQDHVAKWATVRALASAVACRSWEVPYWRTRKVTAVAWFAPDDEKAVDLNALPKAKVMPVNGGGSEWRVSMEWIDRHIGGSGGARGVTVVDALPGVKGAAHAIDLVTHLRALTGTDSAARETVGADRVKAMKPAQLAATLAFKLLELRGFIDPESHRPTTLGHALLDAAAALQDPTFQEPLVLAMELVRDGHVHARPYSKQYHVPPPAFSHAGLSSVPTAAAPHVLVLTRLGAALEPVFVRSGTAAPQWKPELDRDQLAVASLYKHTARTLHGVCEGILLHYAPASAGTGTAAATATGTVAAGEVAAKLPFALMEGGGGNKTAAMGILVSAYLAQVLAMRERQVPEQQGVADDDVRGKAEAYIVARFGENIVDPRAEIDRVRRFVKVVSDVVVPRMTAVVDKDVARQVRDAVAWWDALESGKPAVVVAVKSSLSPGKQPGLASPVAAQQQIQQQQVRQKSPVETKPASPGATSSSSPTPAPIPIHAQQPYQPSPTPTPPPQQQHMHHAQQYPGAQQVQGPPQGQQHGQGQGQYRTGSGSGRSRGGKRTGGRR</sequence>
<dbReference type="InterPro" id="IPR029060">
    <property type="entry name" value="PIN-like_dom_sf"/>
</dbReference>
<feature type="compositionally biased region" description="Pro residues" evidence="3">
    <location>
        <begin position="839"/>
        <end position="849"/>
    </location>
</feature>
<dbReference type="AlphaFoldDB" id="A0A1Y2HEV3"/>
<dbReference type="InterPro" id="IPR022040">
    <property type="entry name" value="MKT1_N"/>
</dbReference>
<organism evidence="6 7">
    <name type="scientific">Catenaria anguillulae PL171</name>
    <dbReference type="NCBI Taxonomy" id="765915"/>
    <lineage>
        <taxon>Eukaryota</taxon>
        <taxon>Fungi</taxon>
        <taxon>Fungi incertae sedis</taxon>
        <taxon>Blastocladiomycota</taxon>
        <taxon>Blastocladiomycetes</taxon>
        <taxon>Blastocladiales</taxon>
        <taxon>Catenariaceae</taxon>
        <taxon>Catenaria</taxon>
    </lineage>
</organism>
<proteinExistence type="inferred from homology"/>
<evidence type="ECO:0000256" key="3">
    <source>
        <dbReference type="SAM" id="MobiDB-lite"/>
    </source>
</evidence>
<evidence type="ECO:0000313" key="6">
    <source>
        <dbReference type="EMBL" id="ORZ33079.1"/>
    </source>
</evidence>
<evidence type="ECO:0000256" key="2">
    <source>
        <dbReference type="ARBA" id="ARBA00024023"/>
    </source>
</evidence>
<comment type="caution">
    <text evidence="6">The sequence shown here is derived from an EMBL/GenBank/DDBJ whole genome shotgun (WGS) entry which is preliminary data.</text>
</comment>
<dbReference type="InterPro" id="IPR022039">
    <property type="entry name" value="MKT1_C"/>
</dbReference>
<dbReference type="EMBL" id="MCFL01000039">
    <property type="protein sequence ID" value="ORZ33079.1"/>
    <property type="molecule type" value="Genomic_DNA"/>
</dbReference>
<dbReference type="SUPFAM" id="SSF88723">
    <property type="entry name" value="PIN domain-like"/>
    <property type="match status" value="1"/>
</dbReference>
<dbReference type="CDD" id="cd09858">
    <property type="entry name" value="PIN_MKT1"/>
    <property type="match status" value="1"/>
</dbReference>
<keyword evidence="7" id="KW-1185">Reference proteome</keyword>
<dbReference type="OrthoDB" id="17262at2759"/>